<reference evidence="1" key="1">
    <citation type="submission" date="2020-02" db="EMBL/GenBank/DDBJ databases">
        <authorList>
            <person name="Meier V. D."/>
        </authorList>
    </citation>
    <scope>NUCLEOTIDE SEQUENCE</scope>
    <source>
        <strain evidence="1">AVDCRST_MAG94</strain>
    </source>
</reference>
<protein>
    <submittedName>
        <fullName evidence="1">Uncharacterized protein</fullName>
    </submittedName>
</protein>
<gene>
    <name evidence="1" type="ORF">AVDCRST_MAG94-1251</name>
</gene>
<dbReference type="EMBL" id="CADCTY010000430">
    <property type="protein sequence ID" value="CAA9316748.1"/>
    <property type="molecule type" value="Genomic_DNA"/>
</dbReference>
<proteinExistence type="predicted"/>
<accession>A0A6J4KVJ8</accession>
<evidence type="ECO:0000313" key="1">
    <source>
        <dbReference type="EMBL" id="CAA9316748.1"/>
    </source>
</evidence>
<organism evidence="1">
    <name type="scientific">uncultured Leptolyngbya sp</name>
    <dbReference type="NCBI Taxonomy" id="332963"/>
    <lineage>
        <taxon>Bacteria</taxon>
        <taxon>Bacillati</taxon>
        <taxon>Cyanobacteriota</taxon>
        <taxon>Cyanophyceae</taxon>
        <taxon>Leptolyngbyales</taxon>
        <taxon>Leptolyngbyaceae</taxon>
        <taxon>Leptolyngbya group</taxon>
        <taxon>Leptolyngbya</taxon>
        <taxon>environmental samples</taxon>
    </lineage>
</organism>
<sequence length="48" mass="5426">MQEAILKGLLSQHWPQSLISSSSSIHPVSCLWGWQRGHAQAWSCYSGW</sequence>
<dbReference type="AlphaFoldDB" id="A0A6J4KVJ8"/>
<name>A0A6J4KVJ8_9CYAN</name>